<comment type="subcellular location">
    <subcellularLocation>
        <location evidence="1 7">Mitochondrion inner membrane</location>
        <topology evidence="1 7">Single-pass membrane protein</topology>
    </subcellularLocation>
</comment>
<evidence type="ECO:0000256" key="7">
    <source>
        <dbReference type="RuleBase" id="RU368123"/>
    </source>
</evidence>
<proteinExistence type="inferred from homology"/>
<comment type="function">
    <text evidence="7">Component of the cytochrome c oxidase, the last enzyme in the mitochondrial electron transport chain which drives oxidative phosphorylation. The respiratory chain contains 3 multisubunit complexes succinate dehydrogenase (complex II, CII), ubiquinol-cytochrome c oxidoreductase (cytochrome b-c1 complex, complex III, CIII) and cytochrome c oxidase (complex IV, CIV), that cooperate to transfer electrons derived from NADH and succinate to molecular oxygen, creating an electrochemical gradient over the inner membrane that drives transmembrane transport and the ATP synthase. Cytochrome c oxidase is the component of the respiratory chain that catalyzes the reduction of oxygen to water. Electrons originating from reduced cytochrome c in the intermembrane space (IMS) are transferred via the dinuclear copper A center (CU(A)) of subunit 2 and heme A of subunit 1 to the active site in subunit 1, a binuclear center (BNC) formed by heme A3 and copper B (CU(B)). The BNC reduces molecular oxygen to 2 water molecules using 4 electrons from cytochrome c in the IMS and 4 protons from the mitochondrial matrix.</text>
</comment>
<dbReference type="GO" id="GO:0006123">
    <property type="term" value="P:mitochondrial electron transport, cytochrome c to oxygen"/>
    <property type="evidence" value="ECO:0007669"/>
    <property type="project" value="UniProtKB-UniRule"/>
</dbReference>
<keyword evidence="6 7" id="KW-0472">Membrane</keyword>
<keyword evidence="9" id="KW-1185">Reference proteome</keyword>
<name>A0A3G2S254_MALR7</name>
<dbReference type="Gene3D" id="4.10.49.10">
    <property type="entry name" value="Cytochrome c oxidase subunit VIIc"/>
    <property type="match status" value="1"/>
</dbReference>
<reference evidence="8 9" key="1">
    <citation type="submission" date="2018-10" db="EMBL/GenBank/DDBJ databases">
        <title>Complete genome sequence of Malassezia restricta CBS 7877.</title>
        <authorList>
            <person name="Morand S.C."/>
            <person name="Bertignac M."/>
            <person name="Iltis A."/>
            <person name="Kolder I."/>
            <person name="Pirovano W."/>
            <person name="Jourdain R."/>
            <person name="Clavaud C."/>
        </authorList>
    </citation>
    <scope>NUCLEOTIDE SEQUENCE [LARGE SCALE GENOMIC DNA]</scope>
    <source>
        <strain evidence="8 9">CBS 7877</strain>
    </source>
</reference>
<dbReference type="GO" id="GO:0005743">
    <property type="term" value="C:mitochondrial inner membrane"/>
    <property type="evidence" value="ECO:0007669"/>
    <property type="project" value="UniProtKB-SubCell"/>
</dbReference>
<keyword evidence="5 7" id="KW-0496">Mitochondrion</keyword>
<dbReference type="OrthoDB" id="9974841at2759"/>
<accession>A0A3G2S254</accession>
<evidence type="ECO:0000313" key="9">
    <source>
        <dbReference type="Proteomes" id="UP000269793"/>
    </source>
</evidence>
<dbReference type="InterPro" id="IPR036636">
    <property type="entry name" value="COX7C/Cox8_sf"/>
</dbReference>
<gene>
    <name evidence="8" type="ORF">DNF11_1191</name>
</gene>
<comment type="subunit">
    <text evidence="7">Component of the cytochrome c oxidase (complex IV, CIV), a multisubunit enzyme composed of a catalytic core of 3 subunits and several supernumerary subunits. The complex exists as a monomer or a dimer and forms supercomplexes (SCs) in the inner mitochondrial membrane with ubiquinol-cytochrome c oxidoreductase (cytochrome b-c1 complex, complex III, CIII).</text>
</comment>
<dbReference type="Proteomes" id="UP000269793">
    <property type="component" value="Chromosome II"/>
</dbReference>
<dbReference type="UniPathway" id="UPA00705"/>
<dbReference type="EMBL" id="CP033149">
    <property type="protein sequence ID" value="AYO42141.1"/>
    <property type="molecule type" value="Genomic_DNA"/>
</dbReference>
<evidence type="ECO:0000256" key="1">
    <source>
        <dbReference type="ARBA" id="ARBA00004434"/>
    </source>
</evidence>
<keyword evidence="7" id="KW-0812">Transmembrane</keyword>
<keyword evidence="7" id="KW-1133">Transmembrane helix</keyword>
<keyword evidence="7" id="KW-0809">Transit peptide</keyword>
<evidence type="ECO:0000256" key="3">
    <source>
        <dbReference type="ARBA" id="ARBA00010514"/>
    </source>
</evidence>
<evidence type="ECO:0000256" key="2">
    <source>
        <dbReference type="ARBA" id="ARBA00004673"/>
    </source>
</evidence>
<organism evidence="8 9">
    <name type="scientific">Malassezia restricta (strain ATCC 96810 / NBRC 103918 / CBS 7877)</name>
    <name type="common">Seborrheic dermatitis infection agent</name>
    <dbReference type="NCBI Taxonomy" id="425264"/>
    <lineage>
        <taxon>Eukaryota</taxon>
        <taxon>Fungi</taxon>
        <taxon>Dikarya</taxon>
        <taxon>Basidiomycota</taxon>
        <taxon>Ustilaginomycotina</taxon>
        <taxon>Malasseziomycetes</taxon>
        <taxon>Malasseziales</taxon>
        <taxon>Malasseziaceae</taxon>
        <taxon>Malassezia</taxon>
    </lineage>
</organism>
<keyword evidence="4 7" id="KW-0999">Mitochondrion inner membrane</keyword>
<dbReference type="VEuPathDB" id="FungiDB:DNF11_1191"/>
<dbReference type="Pfam" id="PF02935">
    <property type="entry name" value="COX7C"/>
    <property type="match status" value="1"/>
</dbReference>
<feature type="transmembrane region" description="Helical" evidence="7">
    <location>
        <begin position="47"/>
        <end position="69"/>
    </location>
</feature>
<dbReference type="GO" id="GO:0045277">
    <property type="term" value="C:respiratory chain complex IV"/>
    <property type="evidence" value="ECO:0007669"/>
    <property type="project" value="UniProtKB-UniRule"/>
</dbReference>
<comment type="similarity">
    <text evidence="3 7">Belongs to the cytochrome c oxidase VIIc family.</text>
</comment>
<protein>
    <recommendedName>
        <fullName evidence="7">Cytochrome c oxidase subunit 8, mitochondrial</fullName>
    </recommendedName>
    <alternativeName>
        <fullName evidence="7">Cytochrome c oxidase polypeptide VIII</fullName>
    </alternativeName>
</protein>
<comment type="pathway">
    <text evidence="2 7">Energy metabolism; oxidative phosphorylation.</text>
</comment>
<evidence type="ECO:0000256" key="6">
    <source>
        <dbReference type="ARBA" id="ARBA00023136"/>
    </source>
</evidence>
<evidence type="ECO:0000256" key="5">
    <source>
        <dbReference type="ARBA" id="ARBA00023128"/>
    </source>
</evidence>
<dbReference type="STRING" id="425264.A0A3G2S254"/>
<evidence type="ECO:0000256" key="4">
    <source>
        <dbReference type="ARBA" id="ARBA00022792"/>
    </source>
</evidence>
<dbReference type="AlphaFoldDB" id="A0A3G2S254"/>
<evidence type="ECO:0000313" key="8">
    <source>
        <dbReference type="EMBL" id="AYO42141.1"/>
    </source>
</evidence>
<dbReference type="InterPro" id="IPR004202">
    <property type="entry name" value="COX7C/Cox8"/>
</dbReference>
<sequence length="74" mass="8247">MSAIFAATRASLRNTRAPTMMLRRSLHIENTPETVLPFRTGRKHKTFVGISVASFFATGLILPTIAALYQQLKQ</sequence>